<evidence type="ECO:0000313" key="2">
    <source>
        <dbReference type="Proteomes" id="UP001225316"/>
    </source>
</evidence>
<comment type="caution">
    <text evidence="1">The sequence shown here is derived from an EMBL/GenBank/DDBJ whole genome shotgun (WGS) entry which is preliminary data.</text>
</comment>
<organism evidence="1 2">
    <name type="scientific">Thalassobacterium maritimum</name>
    <dbReference type="NCBI Taxonomy" id="3041265"/>
    <lineage>
        <taxon>Bacteria</taxon>
        <taxon>Pseudomonadati</taxon>
        <taxon>Verrucomicrobiota</taxon>
        <taxon>Opitutia</taxon>
        <taxon>Puniceicoccales</taxon>
        <taxon>Coraliomargaritaceae</taxon>
        <taxon>Thalassobacterium</taxon>
    </lineage>
</organism>
<keyword evidence="2" id="KW-1185">Reference proteome</keyword>
<proteinExistence type="predicted"/>
<name>A0ABU1AUT3_9BACT</name>
<gene>
    <name evidence="1" type="ORF">QEH52_10250</name>
</gene>
<reference evidence="1 2" key="1">
    <citation type="submission" date="2023-04" db="EMBL/GenBank/DDBJ databases">
        <title>A novel bacteria isolated from coastal sediment.</title>
        <authorList>
            <person name="Liu X.-J."/>
            <person name="Du Z.-J."/>
        </authorList>
    </citation>
    <scope>NUCLEOTIDE SEQUENCE [LARGE SCALE GENOMIC DNA]</scope>
    <source>
        <strain evidence="1 2">SDUM461003</strain>
    </source>
</reference>
<evidence type="ECO:0000313" key="1">
    <source>
        <dbReference type="EMBL" id="MDQ8207893.1"/>
    </source>
</evidence>
<dbReference type="EMBL" id="JARXHW010000020">
    <property type="protein sequence ID" value="MDQ8207893.1"/>
    <property type="molecule type" value="Genomic_DNA"/>
</dbReference>
<protein>
    <submittedName>
        <fullName evidence="1">Uncharacterized protein</fullName>
    </submittedName>
</protein>
<dbReference type="Proteomes" id="UP001225316">
    <property type="component" value="Unassembled WGS sequence"/>
</dbReference>
<dbReference type="RefSeq" id="WP_308950221.1">
    <property type="nucleotide sequence ID" value="NZ_JARXHW010000020.1"/>
</dbReference>
<sequence>MPAYLSVNSNETILDNTRSIRIAGEVTHGGISENFVLFKMRPDRMLFTLKRDTYEITYGVIGPKVWRRVRAPQQEDTLSLIEGKEVDTWHAQAQFFDRIIESHLGNGLITGIESADWLGNECLKVHITDAHDQEVAIFIDPFSMHPIAERKKLANGSTQQTEFFDYHDVDGIPIPFHIIASIDNKVTTHTRIERAALNTGIVSRLFEVPDSLR</sequence>
<accession>A0ABU1AUT3</accession>